<keyword evidence="3" id="KW-0378">Hydrolase</keyword>
<evidence type="ECO:0000256" key="4">
    <source>
        <dbReference type="ARBA" id="ARBA00022842"/>
    </source>
</evidence>
<dbReference type="GO" id="GO:0005975">
    <property type="term" value="P:carbohydrate metabolic process"/>
    <property type="evidence" value="ECO:0007669"/>
    <property type="project" value="InterPro"/>
</dbReference>
<protein>
    <submittedName>
        <fullName evidence="6">ChbG/HpnK family deacetylase</fullName>
    </submittedName>
</protein>
<keyword evidence="7" id="KW-1185">Reference proteome</keyword>
<evidence type="ECO:0000313" key="6">
    <source>
        <dbReference type="EMBL" id="MBE9609270.1"/>
    </source>
</evidence>
<dbReference type="GO" id="GO:0016787">
    <property type="term" value="F:hydrolase activity"/>
    <property type="evidence" value="ECO:0007669"/>
    <property type="project" value="UniProtKB-KW"/>
</dbReference>
<evidence type="ECO:0000256" key="2">
    <source>
        <dbReference type="ARBA" id="ARBA00022723"/>
    </source>
</evidence>
<evidence type="ECO:0000256" key="5">
    <source>
        <dbReference type="ARBA" id="ARBA00023277"/>
    </source>
</evidence>
<dbReference type="SUPFAM" id="SSF88713">
    <property type="entry name" value="Glycoside hydrolase/deacetylase"/>
    <property type="match status" value="1"/>
</dbReference>
<keyword evidence="4" id="KW-0460">Magnesium</keyword>
<sequence length="315" mass="34432">MRTLQEYLGFAAEDRVLITHADDIGMCEATVSAWRALHGGNLTSASAMAPCPWFPAAVAAVREAGPSADMGLHLTLNCEWPHYRWRPLTGPDHPARLATADGTLHRLAADTYAHADLYAARAELEAQIRYAQQLGLPLTHLDSHMLTLWHPALLRHLLDLGRELQLPVLLMQMPAEIMAQITRMSDALSSEAVALIDDAVARGDLLPLAGMDLLPLDRDAELPARLARAEQILSGFTRPGVYCLIGHPACDTPELRAITSSWPYRVGDYTLFASREYGELIARMGFKTSGFRPAANTEKGIPTKANKNKACIAIP</sequence>
<keyword evidence="2" id="KW-0479">Metal-binding</keyword>
<dbReference type="GO" id="GO:0046872">
    <property type="term" value="F:metal ion binding"/>
    <property type="evidence" value="ECO:0007669"/>
    <property type="project" value="UniProtKB-KW"/>
</dbReference>
<evidence type="ECO:0000256" key="3">
    <source>
        <dbReference type="ARBA" id="ARBA00022801"/>
    </source>
</evidence>
<dbReference type="InterPro" id="IPR006879">
    <property type="entry name" value="YdjC-like"/>
</dbReference>
<proteinExistence type="predicted"/>
<organism evidence="6 7">
    <name type="scientific">Chitinilyticum piscinae</name>
    <dbReference type="NCBI Taxonomy" id="2866724"/>
    <lineage>
        <taxon>Bacteria</taxon>
        <taxon>Pseudomonadati</taxon>
        <taxon>Pseudomonadota</taxon>
        <taxon>Betaproteobacteria</taxon>
        <taxon>Neisseriales</taxon>
        <taxon>Chitinibacteraceae</taxon>
        <taxon>Chitinilyticum</taxon>
    </lineage>
</organism>
<name>A0A8J7FKE5_9NEIS</name>
<dbReference type="AlphaFoldDB" id="A0A8J7FKE5"/>
<dbReference type="Pfam" id="PF04794">
    <property type="entry name" value="YdjC"/>
    <property type="match status" value="1"/>
</dbReference>
<comment type="cofactor">
    <cofactor evidence="1">
        <name>Mg(2+)</name>
        <dbReference type="ChEBI" id="CHEBI:18420"/>
    </cofactor>
</comment>
<evidence type="ECO:0000256" key="1">
    <source>
        <dbReference type="ARBA" id="ARBA00001946"/>
    </source>
</evidence>
<dbReference type="EMBL" id="JADFUA010000003">
    <property type="protein sequence ID" value="MBE9609270.1"/>
    <property type="molecule type" value="Genomic_DNA"/>
</dbReference>
<comment type="caution">
    <text evidence="6">The sequence shown here is derived from an EMBL/GenBank/DDBJ whole genome shotgun (WGS) entry which is preliminary data.</text>
</comment>
<dbReference type="Proteomes" id="UP000604481">
    <property type="component" value="Unassembled WGS sequence"/>
</dbReference>
<accession>A0A8J7FKE5</accession>
<keyword evidence="5" id="KW-0119">Carbohydrate metabolism</keyword>
<reference evidence="6 7" key="1">
    <citation type="submission" date="2020-10" db="EMBL/GenBank/DDBJ databases">
        <title>The genome sequence of Chitinilyticum litopenaei 4Y14.</title>
        <authorList>
            <person name="Liu Y."/>
        </authorList>
    </citation>
    <scope>NUCLEOTIDE SEQUENCE [LARGE SCALE GENOMIC DNA]</scope>
    <source>
        <strain evidence="6 7">4Y14</strain>
    </source>
</reference>
<dbReference type="InterPro" id="IPR011330">
    <property type="entry name" value="Glyco_hydro/deAcase_b/a-brl"/>
</dbReference>
<evidence type="ECO:0000313" key="7">
    <source>
        <dbReference type="Proteomes" id="UP000604481"/>
    </source>
</evidence>
<dbReference type="RefSeq" id="WP_194115778.1">
    <property type="nucleotide sequence ID" value="NZ_JADFUA010000003.1"/>
</dbReference>
<dbReference type="Gene3D" id="3.20.20.370">
    <property type="entry name" value="Glycoside hydrolase/deacetylase"/>
    <property type="match status" value="1"/>
</dbReference>
<gene>
    <name evidence="6" type="ORF">INR99_07905</name>
</gene>